<dbReference type="AlphaFoldDB" id="A0A4R6UX48"/>
<dbReference type="Proteomes" id="UP000295281">
    <property type="component" value="Unassembled WGS sequence"/>
</dbReference>
<evidence type="ECO:0000313" key="2">
    <source>
        <dbReference type="EMBL" id="TDQ51942.1"/>
    </source>
</evidence>
<evidence type="ECO:0000256" key="1">
    <source>
        <dbReference type="SAM" id="MobiDB-lite"/>
    </source>
</evidence>
<reference evidence="2 3" key="1">
    <citation type="submission" date="2019-03" db="EMBL/GenBank/DDBJ databases">
        <title>Genomic Encyclopedia of Type Strains, Phase IV (KMG-IV): sequencing the most valuable type-strain genomes for metagenomic binning, comparative biology and taxonomic classification.</title>
        <authorList>
            <person name="Goeker M."/>
        </authorList>
    </citation>
    <scope>NUCLEOTIDE SEQUENCE [LARGE SCALE GENOMIC DNA]</scope>
    <source>
        <strain evidence="2 3">DSM 46770</strain>
    </source>
</reference>
<comment type="caution">
    <text evidence="2">The sequence shown here is derived from an EMBL/GenBank/DDBJ whole genome shotgun (WGS) entry which is preliminary data.</text>
</comment>
<proteinExistence type="predicted"/>
<evidence type="ECO:0000313" key="3">
    <source>
        <dbReference type="Proteomes" id="UP000295281"/>
    </source>
</evidence>
<organism evidence="2 3">
    <name type="scientific">Actinorugispora endophytica</name>
    <dbReference type="NCBI Taxonomy" id="1605990"/>
    <lineage>
        <taxon>Bacteria</taxon>
        <taxon>Bacillati</taxon>
        <taxon>Actinomycetota</taxon>
        <taxon>Actinomycetes</taxon>
        <taxon>Streptosporangiales</taxon>
        <taxon>Nocardiopsidaceae</taxon>
        <taxon>Actinorugispora</taxon>
    </lineage>
</organism>
<gene>
    <name evidence="2" type="ORF">EV190_10954</name>
</gene>
<sequence>MMAPPRSPGGLGRVRTAARRGHRVEKLAREAGKGYRLCS</sequence>
<accession>A0A4R6UX48</accession>
<keyword evidence="3" id="KW-1185">Reference proteome</keyword>
<name>A0A4R6UX48_9ACTN</name>
<dbReference type="EMBL" id="SNYN01000009">
    <property type="protein sequence ID" value="TDQ51942.1"/>
    <property type="molecule type" value="Genomic_DNA"/>
</dbReference>
<protein>
    <submittedName>
        <fullName evidence="2">Uncharacterized protein</fullName>
    </submittedName>
</protein>
<feature type="region of interest" description="Disordered" evidence="1">
    <location>
        <begin position="1"/>
        <end position="24"/>
    </location>
</feature>